<keyword evidence="3" id="KW-1185">Reference proteome</keyword>
<sequence>MKNQGTLAVLLLLAGGLIYSAAQYPRDTVQSQRRGADAAVRTAAWHGPSRGTPRFAAETLDARVERLLEKAMRDVAAYQDTTRFVCKLPAEVGPVPLLDAVDAYLRGLPGSRGDPAMLRDLHRAARHGNWLAKVQVYLSRDGQQAPDDATPFRTISLLEWMQEHHIGALYAAIGDAAGVSHPRRARVDKALSSIDLYAAMHHNYPSQYKVGRELLRSGDARQAAVGRRMLDCAARALPVYRQMVGESTQGARG</sequence>
<accession>A0A411WSU9</accession>
<protein>
    <recommendedName>
        <fullName evidence="5">DUF305 domain-containing protein</fullName>
    </recommendedName>
</protein>
<dbReference type="OrthoDB" id="6027631at2"/>
<evidence type="ECO:0000313" key="3">
    <source>
        <dbReference type="Proteomes" id="UP000292307"/>
    </source>
</evidence>
<proteinExistence type="predicted"/>
<evidence type="ECO:0000313" key="4">
    <source>
        <dbReference type="Proteomes" id="UP000628442"/>
    </source>
</evidence>
<evidence type="ECO:0008006" key="5">
    <source>
        <dbReference type="Google" id="ProtNLM"/>
    </source>
</evidence>
<dbReference type="Proteomes" id="UP000292307">
    <property type="component" value="Chromosome"/>
</dbReference>
<evidence type="ECO:0000313" key="2">
    <source>
        <dbReference type="EMBL" id="QBH99849.1"/>
    </source>
</evidence>
<organism evidence="1 4">
    <name type="scientific">Pseudoduganella albidiflava</name>
    <dbReference type="NCBI Taxonomy" id="321983"/>
    <lineage>
        <taxon>Bacteria</taxon>
        <taxon>Pseudomonadati</taxon>
        <taxon>Pseudomonadota</taxon>
        <taxon>Betaproteobacteria</taxon>
        <taxon>Burkholderiales</taxon>
        <taxon>Oxalobacteraceae</taxon>
        <taxon>Telluria group</taxon>
        <taxon>Pseudoduganella</taxon>
    </lineage>
</organism>
<evidence type="ECO:0000313" key="1">
    <source>
        <dbReference type="EMBL" id="GGY54388.1"/>
    </source>
</evidence>
<dbReference type="AlphaFoldDB" id="A0A411WSU9"/>
<dbReference type="EMBL" id="BMWV01000010">
    <property type="protein sequence ID" value="GGY54388.1"/>
    <property type="molecule type" value="Genomic_DNA"/>
</dbReference>
<dbReference type="EMBL" id="CP036401">
    <property type="protein sequence ID" value="QBH99849.1"/>
    <property type="molecule type" value="Genomic_DNA"/>
</dbReference>
<reference evidence="1" key="3">
    <citation type="submission" date="2022-12" db="EMBL/GenBank/DDBJ databases">
        <authorList>
            <person name="Sun Q."/>
            <person name="Kim S."/>
        </authorList>
    </citation>
    <scope>NUCLEOTIDE SEQUENCE</scope>
    <source>
        <strain evidence="1">KCTC 12343</strain>
    </source>
</reference>
<gene>
    <name evidence="2" type="ORF">EYF70_02565</name>
    <name evidence="1" type="ORF">GCM10007387_40810</name>
</gene>
<name>A0A411WSU9_9BURK</name>
<dbReference type="Proteomes" id="UP000628442">
    <property type="component" value="Unassembled WGS sequence"/>
</dbReference>
<reference evidence="2 3" key="2">
    <citation type="submission" date="2019-02" db="EMBL/GenBank/DDBJ databases">
        <title>Draft Genome Sequences of Six Type Strains of the Genus Massilia.</title>
        <authorList>
            <person name="Miess H."/>
            <person name="Frediansyhah A."/>
            <person name="Gross H."/>
        </authorList>
    </citation>
    <scope>NUCLEOTIDE SEQUENCE [LARGE SCALE GENOMIC DNA]</scope>
    <source>
        <strain evidence="2 3">DSM 17472</strain>
    </source>
</reference>
<dbReference type="RefSeq" id="WP_131143999.1">
    <property type="nucleotide sequence ID" value="NZ_BMWV01000010.1"/>
</dbReference>
<reference evidence="1" key="1">
    <citation type="journal article" date="2014" name="Int. J. Syst. Evol. Microbiol.">
        <title>Complete genome sequence of Corynebacterium casei LMG S-19264T (=DSM 44701T), isolated from a smear-ripened cheese.</title>
        <authorList>
            <consortium name="US DOE Joint Genome Institute (JGI-PGF)"/>
            <person name="Walter F."/>
            <person name="Albersmeier A."/>
            <person name="Kalinowski J."/>
            <person name="Ruckert C."/>
        </authorList>
    </citation>
    <scope>NUCLEOTIDE SEQUENCE</scope>
    <source>
        <strain evidence="1">KCTC 12343</strain>
    </source>
</reference>